<reference evidence="2" key="2">
    <citation type="submission" date="2015-01" db="EMBL/GenBank/DDBJ databases">
        <title>Evolutionary Origins and Diversification of the Mycorrhizal Mutualists.</title>
        <authorList>
            <consortium name="DOE Joint Genome Institute"/>
            <consortium name="Mycorrhizal Genomics Consortium"/>
            <person name="Kohler A."/>
            <person name="Kuo A."/>
            <person name="Nagy L.G."/>
            <person name="Floudas D."/>
            <person name="Copeland A."/>
            <person name="Barry K.W."/>
            <person name="Cichocki N."/>
            <person name="Veneault-Fourrey C."/>
            <person name="LaButti K."/>
            <person name="Lindquist E.A."/>
            <person name="Lipzen A."/>
            <person name="Lundell T."/>
            <person name="Morin E."/>
            <person name="Murat C."/>
            <person name="Riley R."/>
            <person name="Ohm R."/>
            <person name="Sun H."/>
            <person name="Tunlid A."/>
            <person name="Henrissat B."/>
            <person name="Grigoriev I.V."/>
            <person name="Hibbett D.S."/>
            <person name="Martin F."/>
        </authorList>
    </citation>
    <scope>NUCLEOTIDE SEQUENCE [LARGE SCALE GENOMIC DNA]</scope>
    <source>
        <strain evidence="2">F 1598</strain>
    </source>
</reference>
<protein>
    <submittedName>
        <fullName evidence="1">Uncharacterized protein</fullName>
    </submittedName>
</protein>
<dbReference type="AlphaFoldDB" id="A0A0C3ESR4"/>
<organism evidence="1 2">
    <name type="scientific">Piloderma croceum (strain F 1598)</name>
    <dbReference type="NCBI Taxonomy" id="765440"/>
    <lineage>
        <taxon>Eukaryota</taxon>
        <taxon>Fungi</taxon>
        <taxon>Dikarya</taxon>
        <taxon>Basidiomycota</taxon>
        <taxon>Agaricomycotina</taxon>
        <taxon>Agaricomycetes</taxon>
        <taxon>Agaricomycetidae</taxon>
        <taxon>Atheliales</taxon>
        <taxon>Atheliaceae</taxon>
        <taxon>Piloderma</taxon>
    </lineage>
</organism>
<dbReference type="InParanoid" id="A0A0C3ESR4"/>
<keyword evidence="2" id="KW-1185">Reference proteome</keyword>
<proteinExistence type="predicted"/>
<evidence type="ECO:0000313" key="1">
    <source>
        <dbReference type="EMBL" id="KIM71124.1"/>
    </source>
</evidence>
<gene>
    <name evidence="1" type="ORF">PILCRDRAFT_17356</name>
</gene>
<name>A0A0C3ESR4_PILCF</name>
<dbReference type="EMBL" id="KN833471">
    <property type="protein sequence ID" value="KIM71124.1"/>
    <property type="molecule type" value="Genomic_DNA"/>
</dbReference>
<sequence length="53" mass="6013">MTVMKLIPQRSLDPSPINNHKPCSDFTFNSAIPNLPSVYPFATPSRSLYRFTN</sequence>
<evidence type="ECO:0000313" key="2">
    <source>
        <dbReference type="Proteomes" id="UP000054166"/>
    </source>
</evidence>
<accession>A0A0C3ESR4</accession>
<dbReference type="Proteomes" id="UP000054166">
    <property type="component" value="Unassembled WGS sequence"/>
</dbReference>
<reference evidence="1 2" key="1">
    <citation type="submission" date="2014-04" db="EMBL/GenBank/DDBJ databases">
        <authorList>
            <consortium name="DOE Joint Genome Institute"/>
            <person name="Kuo A."/>
            <person name="Tarkka M."/>
            <person name="Buscot F."/>
            <person name="Kohler A."/>
            <person name="Nagy L.G."/>
            <person name="Floudas D."/>
            <person name="Copeland A."/>
            <person name="Barry K.W."/>
            <person name="Cichocki N."/>
            <person name="Veneault-Fourrey C."/>
            <person name="LaButti K."/>
            <person name="Lindquist E.A."/>
            <person name="Lipzen A."/>
            <person name="Lundell T."/>
            <person name="Morin E."/>
            <person name="Murat C."/>
            <person name="Sun H."/>
            <person name="Tunlid A."/>
            <person name="Henrissat B."/>
            <person name="Grigoriev I.V."/>
            <person name="Hibbett D.S."/>
            <person name="Martin F."/>
            <person name="Nordberg H.P."/>
            <person name="Cantor M.N."/>
            <person name="Hua S.X."/>
        </authorList>
    </citation>
    <scope>NUCLEOTIDE SEQUENCE [LARGE SCALE GENOMIC DNA]</scope>
    <source>
        <strain evidence="1 2">F 1598</strain>
    </source>
</reference>
<dbReference type="HOGENOM" id="CLU_3069543_0_0_1"/>